<evidence type="ECO:0000313" key="2">
    <source>
        <dbReference type="Proteomes" id="UP000237105"/>
    </source>
</evidence>
<dbReference type="AlphaFoldDB" id="A0A2P5CG29"/>
<name>A0A2P5CG29_PARAD</name>
<reference evidence="2" key="1">
    <citation type="submission" date="2016-06" db="EMBL/GenBank/DDBJ databases">
        <title>Parallel loss of symbiosis genes in relatives of nitrogen-fixing non-legume Parasponia.</title>
        <authorList>
            <person name="Van Velzen R."/>
            <person name="Holmer R."/>
            <person name="Bu F."/>
            <person name="Rutten L."/>
            <person name="Van Zeijl A."/>
            <person name="Liu W."/>
            <person name="Santuari L."/>
            <person name="Cao Q."/>
            <person name="Sharma T."/>
            <person name="Shen D."/>
            <person name="Roswanjaya Y."/>
            <person name="Wardhani T."/>
            <person name="Kalhor M.S."/>
            <person name="Jansen J."/>
            <person name="Van den Hoogen J."/>
            <person name="Gungor B."/>
            <person name="Hartog M."/>
            <person name="Hontelez J."/>
            <person name="Verver J."/>
            <person name="Yang W.-C."/>
            <person name="Schijlen E."/>
            <person name="Repin R."/>
            <person name="Schilthuizen M."/>
            <person name="Schranz E."/>
            <person name="Heidstra R."/>
            <person name="Miyata K."/>
            <person name="Fedorova E."/>
            <person name="Kohlen W."/>
            <person name="Bisseling T."/>
            <person name="Smit S."/>
            <person name="Geurts R."/>
        </authorList>
    </citation>
    <scope>NUCLEOTIDE SEQUENCE [LARGE SCALE GENOMIC DNA]</scope>
    <source>
        <strain evidence="2">cv. WU1-14</strain>
    </source>
</reference>
<keyword evidence="2" id="KW-1185">Reference proteome</keyword>
<feature type="non-terminal residue" evidence="1">
    <location>
        <position position="65"/>
    </location>
</feature>
<dbReference type="Proteomes" id="UP000237105">
    <property type="component" value="Unassembled WGS sequence"/>
</dbReference>
<accession>A0A2P5CG29</accession>
<dbReference type="EMBL" id="JXTB01000134">
    <property type="protein sequence ID" value="PON60009.1"/>
    <property type="molecule type" value="Genomic_DNA"/>
</dbReference>
<proteinExistence type="predicted"/>
<comment type="caution">
    <text evidence="1">The sequence shown here is derived from an EMBL/GenBank/DDBJ whole genome shotgun (WGS) entry which is preliminary data.</text>
</comment>
<evidence type="ECO:0000313" key="1">
    <source>
        <dbReference type="EMBL" id="PON60009.1"/>
    </source>
</evidence>
<gene>
    <name evidence="1" type="ORF">PanWU01x14_155230</name>
</gene>
<organism evidence="1 2">
    <name type="scientific">Parasponia andersonii</name>
    <name type="common">Sponia andersonii</name>
    <dbReference type="NCBI Taxonomy" id="3476"/>
    <lineage>
        <taxon>Eukaryota</taxon>
        <taxon>Viridiplantae</taxon>
        <taxon>Streptophyta</taxon>
        <taxon>Embryophyta</taxon>
        <taxon>Tracheophyta</taxon>
        <taxon>Spermatophyta</taxon>
        <taxon>Magnoliopsida</taxon>
        <taxon>eudicotyledons</taxon>
        <taxon>Gunneridae</taxon>
        <taxon>Pentapetalae</taxon>
        <taxon>rosids</taxon>
        <taxon>fabids</taxon>
        <taxon>Rosales</taxon>
        <taxon>Cannabaceae</taxon>
        <taxon>Parasponia</taxon>
    </lineage>
</organism>
<protein>
    <submittedName>
        <fullName evidence="1">Uncharacterized protein</fullName>
    </submittedName>
</protein>
<sequence length="65" mass="7475">MRLSPESKQSEVRRDRAGVKTIVKSRVCLRRIYFVCKRVGQAHNFDLIVESSKQVAEGQGRRQSV</sequence>